<dbReference type="RefSeq" id="WP_223157718.1">
    <property type="nucleotide sequence ID" value="NZ_JACHGR010000001.1"/>
</dbReference>
<dbReference type="PROSITE" id="PS51257">
    <property type="entry name" value="PROKAR_LIPOPROTEIN"/>
    <property type="match status" value="1"/>
</dbReference>
<keyword evidence="4" id="KW-0564">Palmitate</keyword>
<organism evidence="8 9">
    <name type="scientific">Tolumonas osonensis</name>
    <dbReference type="NCBI Taxonomy" id="675874"/>
    <lineage>
        <taxon>Bacteria</taxon>
        <taxon>Pseudomonadati</taxon>
        <taxon>Pseudomonadota</taxon>
        <taxon>Gammaproteobacteria</taxon>
        <taxon>Aeromonadales</taxon>
        <taxon>Aeromonadaceae</taxon>
        <taxon>Tolumonas</taxon>
    </lineage>
</organism>
<keyword evidence="5 8" id="KW-0449">Lipoprotein</keyword>
<feature type="domain" description="Glycine zipper 2TM" evidence="7">
    <location>
        <begin position="64"/>
        <end position="104"/>
    </location>
</feature>
<sequence length="175" mass="17490">MKFKSGVVLSVVASMFVAAGCTNLHSGDVYQGNRAGIVQNVSYGTVTNIRQVTIQDDSSNLPVGAVAGAVVGGILGHSVGGGTGKQLATVGGVVAGGLAGNAIQNQANKTTGMELEIRLDNGQSIAVVQANDPNFQVGSRVRLVDAGGRTTASLVSNTNSGAAPVVVQPGYTPVQ</sequence>
<dbReference type="Pfam" id="PF05433">
    <property type="entry name" value="Rick_17kDa_Anti"/>
    <property type="match status" value="1"/>
</dbReference>
<keyword evidence="9" id="KW-1185">Reference proteome</keyword>
<evidence type="ECO:0000313" key="9">
    <source>
        <dbReference type="Proteomes" id="UP000585721"/>
    </source>
</evidence>
<gene>
    <name evidence="8" type="ORF">HNR75_000344</name>
</gene>
<evidence type="ECO:0000256" key="2">
    <source>
        <dbReference type="ARBA" id="ARBA00022729"/>
    </source>
</evidence>
<evidence type="ECO:0000259" key="7">
    <source>
        <dbReference type="Pfam" id="PF05433"/>
    </source>
</evidence>
<dbReference type="GO" id="GO:0009279">
    <property type="term" value="C:cell outer membrane"/>
    <property type="evidence" value="ECO:0007669"/>
    <property type="project" value="UniProtKB-SubCell"/>
</dbReference>
<comment type="subcellular location">
    <subcellularLocation>
        <location evidence="1">Cell outer membrane</location>
        <topology evidence="1">Lipid-anchor</topology>
    </subcellularLocation>
</comment>
<dbReference type="PANTHER" id="PTHR35603">
    <property type="match status" value="1"/>
</dbReference>
<evidence type="ECO:0000313" key="8">
    <source>
        <dbReference type="EMBL" id="MBB6054479.1"/>
    </source>
</evidence>
<dbReference type="InterPro" id="IPR051407">
    <property type="entry name" value="Bact_OM_lipoprot/Surf_antigen"/>
</dbReference>
<feature type="chain" id="PRO_5032808269" evidence="6">
    <location>
        <begin position="20"/>
        <end position="175"/>
    </location>
</feature>
<accession>A0A841G979</accession>
<evidence type="ECO:0000256" key="5">
    <source>
        <dbReference type="ARBA" id="ARBA00023288"/>
    </source>
</evidence>
<proteinExistence type="predicted"/>
<dbReference type="PANTHER" id="PTHR35603:SF1">
    <property type="entry name" value="OUTER MEMBRANE LIPOPROTEIN SLYB"/>
    <property type="match status" value="1"/>
</dbReference>
<feature type="signal peptide" evidence="6">
    <location>
        <begin position="1"/>
        <end position="19"/>
    </location>
</feature>
<reference evidence="8 9" key="1">
    <citation type="submission" date="2020-08" db="EMBL/GenBank/DDBJ databases">
        <title>Genomic Encyclopedia of Type Strains, Phase IV (KMG-IV): sequencing the most valuable type-strain genomes for metagenomic binning, comparative biology and taxonomic classification.</title>
        <authorList>
            <person name="Goeker M."/>
        </authorList>
    </citation>
    <scope>NUCLEOTIDE SEQUENCE [LARGE SCALE GENOMIC DNA]</scope>
    <source>
        <strain evidence="8 9">DSM 22975</strain>
    </source>
</reference>
<protein>
    <submittedName>
        <fullName evidence="8">Outer membrane lipoprotein SlyB</fullName>
    </submittedName>
</protein>
<dbReference type="EMBL" id="JACHGR010000001">
    <property type="protein sequence ID" value="MBB6054479.1"/>
    <property type="molecule type" value="Genomic_DNA"/>
</dbReference>
<name>A0A841G979_9GAMM</name>
<evidence type="ECO:0000256" key="3">
    <source>
        <dbReference type="ARBA" id="ARBA00023136"/>
    </source>
</evidence>
<keyword evidence="3" id="KW-0472">Membrane</keyword>
<evidence type="ECO:0000256" key="1">
    <source>
        <dbReference type="ARBA" id="ARBA00004459"/>
    </source>
</evidence>
<evidence type="ECO:0000256" key="6">
    <source>
        <dbReference type="SAM" id="SignalP"/>
    </source>
</evidence>
<dbReference type="Proteomes" id="UP000585721">
    <property type="component" value="Unassembled WGS sequence"/>
</dbReference>
<dbReference type="InterPro" id="IPR008816">
    <property type="entry name" value="Gly_zipper_2TM_dom"/>
</dbReference>
<keyword evidence="2 6" id="KW-0732">Signal</keyword>
<dbReference type="AlphaFoldDB" id="A0A841G979"/>
<comment type="caution">
    <text evidence="8">The sequence shown here is derived from an EMBL/GenBank/DDBJ whole genome shotgun (WGS) entry which is preliminary data.</text>
</comment>
<evidence type="ECO:0000256" key="4">
    <source>
        <dbReference type="ARBA" id="ARBA00023139"/>
    </source>
</evidence>